<evidence type="ECO:0000313" key="2">
    <source>
        <dbReference type="Proteomes" id="UP000269923"/>
    </source>
</evidence>
<dbReference type="SUPFAM" id="SSF52540">
    <property type="entry name" value="P-loop containing nucleoside triphosphate hydrolases"/>
    <property type="match status" value="1"/>
</dbReference>
<evidence type="ECO:0000313" key="1">
    <source>
        <dbReference type="EMBL" id="RRD90206.1"/>
    </source>
</evidence>
<dbReference type="Proteomes" id="UP000269923">
    <property type="component" value="Unassembled WGS sequence"/>
</dbReference>
<keyword evidence="2" id="KW-1185">Reference proteome</keyword>
<dbReference type="Gene3D" id="3.40.50.300">
    <property type="entry name" value="P-loop containing nucleotide triphosphate hydrolases"/>
    <property type="match status" value="1"/>
</dbReference>
<dbReference type="AlphaFoldDB" id="A0A3P2A5S2"/>
<gene>
    <name evidence="1" type="ORF">EII21_06115</name>
</gene>
<name>A0A3P2A5S2_9NEIS</name>
<proteinExistence type="predicted"/>
<organism evidence="1 2">
    <name type="scientific">Conchiformibius steedae</name>
    <dbReference type="NCBI Taxonomy" id="153493"/>
    <lineage>
        <taxon>Bacteria</taxon>
        <taxon>Pseudomonadati</taxon>
        <taxon>Pseudomonadota</taxon>
        <taxon>Betaproteobacteria</taxon>
        <taxon>Neisseriales</taxon>
        <taxon>Neisseriaceae</taxon>
        <taxon>Conchiformibius</taxon>
    </lineage>
</organism>
<dbReference type="Gene3D" id="3.40.50.1000">
    <property type="entry name" value="HAD superfamily/HAD-like"/>
    <property type="match status" value="1"/>
</dbReference>
<protein>
    <submittedName>
        <fullName evidence="1">Uncharacterized protein</fullName>
    </submittedName>
</protein>
<accession>A0A3P2A5S2</accession>
<dbReference type="EMBL" id="RQYC01000007">
    <property type="protein sequence ID" value="RRD90206.1"/>
    <property type="molecule type" value="Genomic_DNA"/>
</dbReference>
<sequence length="430" mass="49795">MMVNAIMINMWGTKKMKIAIYGVSRSGKDYLLERVVAHLMAQGVSAVHIKGSSTLNELAYREYGISLKETSEEKRTVLRNLFIDIVQEKSLFYDVVFVDGHYAFIDNTSFNTVFTDADKYCYDHFFYLDTLTEKIIEFSRKNPRQQQDLTIQANEIDAWKSFEIKELDTVCNELGKELIILDENTQDCIQFITHWVTDFNRFNYPAIAKKLVNQFLEAKDIKHSTVILLDCDNTLSENDATYDFCDFLNIDKSLLKNIFARDKYSSYQFFQVQKLYHRFDNKQCEKAVQHAVSKIQISNKIGEFAKQQNSQAYICAVTAGIWDIWQSKAKELGHIDSVWGNSIDKTQTFFVTPLLKKYITLNFQLHGIQVIAIGDSVIDIPMLEAADQGYIVAHKKLNQAVSKYFSDNPNSQIKQLFAKQCYYPVEQLFY</sequence>
<dbReference type="InterPro" id="IPR036412">
    <property type="entry name" value="HAD-like_sf"/>
</dbReference>
<dbReference type="InterPro" id="IPR023214">
    <property type="entry name" value="HAD_sf"/>
</dbReference>
<dbReference type="InterPro" id="IPR027417">
    <property type="entry name" value="P-loop_NTPase"/>
</dbReference>
<dbReference type="RefSeq" id="WP_124794791.1">
    <property type="nucleotide sequence ID" value="NZ_RQYC01000007.1"/>
</dbReference>
<dbReference type="OrthoDB" id="7068785at2"/>
<reference evidence="1 2" key="1">
    <citation type="submission" date="2018-11" db="EMBL/GenBank/DDBJ databases">
        <title>Genomes From Bacteria Associated with the Canine Oral Cavity: a Test Case for Automated Genome-Based Taxonomic Assignment.</title>
        <authorList>
            <person name="Coil D.A."/>
            <person name="Jospin G."/>
            <person name="Darling A.E."/>
            <person name="Wallis C."/>
            <person name="Davis I.J."/>
            <person name="Harris S."/>
            <person name="Eisen J.A."/>
            <person name="Holcombe L.J."/>
            <person name="O'Flynn C."/>
        </authorList>
    </citation>
    <scope>NUCLEOTIDE SEQUENCE [LARGE SCALE GENOMIC DNA]</scope>
    <source>
        <strain evidence="1 2">COT-280</strain>
    </source>
</reference>
<dbReference type="SUPFAM" id="SSF56784">
    <property type="entry name" value="HAD-like"/>
    <property type="match status" value="1"/>
</dbReference>
<comment type="caution">
    <text evidence="1">The sequence shown here is derived from an EMBL/GenBank/DDBJ whole genome shotgun (WGS) entry which is preliminary data.</text>
</comment>